<feature type="region of interest" description="Disordered" evidence="1">
    <location>
        <begin position="1"/>
        <end position="32"/>
    </location>
</feature>
<feature type="compositionally biased region" description="Polar residues" evidence="1">
    <location>
        <begin position="18"/>
        <end position="32"/>
    </location>
</feature>
<dbReference type="Proteomes" id="UP000681967">
    <property type="component" value="Unassembled WGS sequence"/>
</dbReference>
<evidence type="ECO:0000313" key="4">
    <source>
        <dbReference type="Proteomes" id="UP000681967"/>
    </source>
</evidence>
<feature type="non-terminal residue" evidence="2">
    <location>
        <position position="32"/>
    </location>
</feature>
<dbReference type="EMBL" id="CAJOBH010274849">
    <property type="protein sequence ID" value="CAF5167391.1"/>
    <property type="molecule type" value="Genomic_DNA"/>
</dbReference>
<comment type="caution">
    <text evidence="2">The sequence shown here is derived from an EMBL/GenBank/DDBJ whole genome shotgun (WGS) entry which is preliminary data.</text>
</comment>
<proteinExistence type="predicted"/>
<protein>
    <submittedName>
        <fullName evidence="2">Uncharacterized protein</fullName>
    </submittedName>
</protein>
<evidence type="ECO:0000313" key="3">
    <source>
        <dbReference type="EMBL" id="CAF5167518.1"/>
    </source>
</evidence>
<dbReference type="EMBL" id="CAJOBH010275073">
    <property type="protein sequence ID" value="CAF5167518.1"/>
    <property type="molecule type" value="Genomic_DNA"/>
</dbReference>
<evidence type="ECO:0000313" key="2">
    <source>
        <dbReference type="EMBL" id="CAF5167391.1"/>
    </source>
</evidence>
<reference evidence="2" key="1">
    <citation type="submission" date="2021-02" db="EMBL/GenBank/DDBJ databases">
        <authorList>
            <person name="Nowell W R."/>
        </authorList>
    </citation>
    <scope>NUCLEOTIDE SEQUENCE</scope>
</reference>
<organism evidence="2 4">
    <name type="scientific">Rotaria magnacalcarata</name>
    <dbReference type="NCBI Taxonomy" id="392030"/>
    <lineage>
        <taxon>Eukaryota</taxon>
        <taxon>Metazoa</taxon>
        <taxon>Spiralia</taxon>
        <taxon>Gnathifera</taxon>
        <taxon>Rotifera</taxon>
        <taxon>Eurotatoria</taxon>
        <taxon>Bdelloidea</taxon>
        <taxon>Philodinida</taxon>
        <taxon>Philodinidae</taxon>
        <taxon>Rotaria</taxon>
    </lineage>
</organism>
<gene>
    <name evidence="2" type="ORF">BYL167_LOCUS76296</name>
    <name evidence="3" type="ORF">BYL167_LOCUS76330</name>
</gene>
<name>A0A8S3GQ95_9BILA</name>
<dbReference type="AlphaFoldDB" id="A0A8S3GQ95"/>
<accession>A0A8S3GQ95</accession>
<sequence length="32" mass="3695">MHEKFTIEHDDEDVEIPSRSSNHQTEMIGQGP</sequence>
<evidence type="ECO:0000256" key="1">
    <source>
        <dbReference type="SAM" id="MobiDB-lite"/>
    </source>
</evidence>